<evidence type="ECO:0000313" key="2">
    <source>
        <dbReference type="Proteomes" id="UP000659697"/>
    </source>
</evidence>
<comment type="caution">
    <text evidence="1">The sequence shown here is derived from an EMBL/GenBank/DDBJ whole genome shotgun (WGS) entry which is preliminary data.</text>
</comment>
<proteinExistence type="predicted"/>
<organism evidence="1 2">
    <name type="scientific">Alishewanella longhuensis</name>
    <dbReference type="NCBI Taxonomy" id="1091037"/>
    <lineage>
        <taxon>Bacteria</taxon>
        <taxon>Pseudomonadati</taxon>
        <taxon>Pseudomonadota</taxon>
        <taxon>Gammaproteobacteria</taxon>
        <taxon>Alteromonadales</taxon>
        <taxon>Alteromonadaceae</taxon>
        <taxon>Alishewanella</taxon>
    </lineage>
</organism>
<dbReference type="PANTHER" id="PTHR11070">
    <property type="entry name" value="UVRD / RECB / PCRA DNA HELICASE FAMILY MEMBER"/>
    <property type="match status" value="1"/>
</dbReference>
<protein>
    <recommendedName>
        <fullName evidence="3">DNA helicase</fullName>
    </recommendedName>
</protein>
<accession>A0ABQ3L4Y6</accession>
<gene>
    <name evidence="1" type="ORF">GCM10010919_27760</name>
</gene>
<dbReference type="InterPro" id="IPR027417">
    <property type="entry name" value="P-loop_NTPase"/>
</dbReference>
<sequence length="615" mass="70085">MERIVSPPRAELKNLRQSLTDGEWMVFNFFDRYLDPAWEIYVQPHLNGLRPDFVLLNPAVGIAVFEVKDWNFNAMSYFIETKGNSAPKLLANDGSHTFLVNDNPIEQLFRYKREVFELYCPRLQQRAGFALVTAGVIFTNADTDHIRKLFQPSMQYRAMLEYPQYTPVSGRDALNSGDISIVFPESKRKYSRYMNTELAKDLRNWLVEPDFSKAQRLPLELDANQRFLVNSRTKTGYRRVRGAAGSGKSLVLGARAAELVGQGKKVLVVTFNITLLHYLMDIAVRWPNKTGNTRKQVTWLNFHMWCRRVCEDAGFEKEYRDLWDENESTELVLSEGLPNLVEKALTNKPELITFFDAILVDEGQDFLPKWWNLLRKVCVKDGEMLLVADVTQDIYETAGNWTDDAMTGAGFSGPWSELPISYRLPQDALKQASLFAEHFLPGKDTILPMRQQDALDLEPTYLRWVQTDAASAIEICLKETLSFFTEDTFSDMAISDTTFLCSTREQGFAYVKAIGAKGIKSVHTFDPDDRESRRQKVGFYMGDARVKATTLHSFKGWESRILVVLIDGKPNRKNLALIYAGLTRLKRSPLGSCMTVVCTIPELAEYGKGWAGIHS</sequence>
<dbReference type="EMBL" id="BNAO01000008">
    <property type="protein sequence ID" value="GHG74355.1"/>
    <property type="molecule type" value="Genomic_DNA"/>
</dbReference>
<keyword evidence="2" id="KW-1185">Reference proteome</keyword>
<reference evidence="2" key="1">
    <citation type="journal article" date="2019" name="Int. J. Syst. Evol. Microbiol.">
        <title>The Global Catalogue of Microorganisms (GCM) 10K type strain sequencing project: providing services to taxonomists for standard genome sequencing and annotation.</title>
        <authorList>
            <consortium name="The Broad Institute Genomics Platform"/>
            <consortium name="The Broad Institute Genome Sequencing Center for Infectious Disease"/>
            <person name="Wu L."/>
            <person name="Ma J."/>
        </authorList>
    </citation>
    <scope>NUCLEOTIDE SEQUENCE [LARGE SCALE GENOMIC DNA]</scope>
    <source>
        <strain evidence="2">CGMCC 1.7003</strain>
    </source>
</reference>
<dbReference type="InterPro" id="IPR000212">
    <property type="entry name" value="DNA_helicase_UvrD/REP"/>
</dbReference>
<dbReference type="SUPFAM" id="SSF52540">
    <property type="entry name" value="P-loop containing nucleoside triphosphate hydrolases"/>
    <property type="match status" value="1"/>
</dbReference>
<dbReference type="Gene3D" id="3.40.50.300">
    <property type="entry name" value="P-loop containing nucleotide triphosphate hydrolases"/>
    <property type="match status" value="1"/>
</dbReference>
<evidence type="ECO:0000313" key="1">
    <source>
        <dbReference type="EMBL" id="GHG74355.1"/>
    </source>
</evidence>
<dbReference type="RefSeq" id="WP_189433636.1">
    <property type="nucleotide sequence ID" value="NZ_BNAO01000008.1"/>
</dbReference>
<name>A0ABQ3L4Y6_9ALTE</name>
<evidence type="ECO:0008006" key="3">
    <source>
        <dbReference type="Google" id="ProtNLM"/>
    </source>
</evidence>
<dbReference type="Proteomes" id="UP000659697">
    <property type="component" value="Unassembled WGS sequence"/>
</dbReference>